<dbReference type="AlphaFoldDB" id="A0A6J7G9W9"/>
<organism evidence="1">
    <name type="scientific">freshwater metagenome</name>
    <dbReference type="NCBI Taxonomy" id="449393"/>
    <lineage>
        <taxon>unclassified sequences</taxon>
        <taxon>metagenomes</taxon>
        <taxon>ecological metagenomes</taxon>
    </lineage>
</organism>
<evidence type="ECO:0000313" key="1">
    <source>
        <dbReference type="EMBL" id="CAB4905132.1"/>
    </source>
</evidence>
<proteinExistence type="predicted"/>
<accession>A0A6J7G9W9</accession>
<dbReference type="SUPFAM" id="SSF51445">
    <property type="entry name" value="(Trans)glycosidases"/>
    <property type="match status" value="1"/>
</dbReference>
<dbReference type="InterPro" id="IPR017853">
    <property type="entry name" value="GH"/>
</dbReference>
<gene>
    <name evidence="1" type="ORF">UFOPK3564_00828</name>
</gene>
<dbReference type="PROSITE" id="PS51318">
    <property type="entry name" value="TAT"/>
    <property type="match status" value="1"/>
</dbReference>
<protein>
    <submittedName>
        <fullName evidence="1">Unannotated protein</fullName>
    </submittedName>
</protein>
<dbReference type="InterPro" id="IPR006311">
    <property type="entry name" value="TAT_signal"/>
</dbReference>
<reference evidence="1" key="1">
    <citation type="submission" date="2020-05" db="EMBL/GenBank/DDBJ databases">
        <authorList>
            <person name="Chiriac C."/>
            <person name="Salcher M."/>
            <person name="Ghai R."/>
            <person name="Kavagutti S V."/>
        </authorList>
    </citation>
    <scope>NUCLEOTIDE SEQUENCE</scope>
</reference>
<name>A0A6J7G9W9_9ZZZZ</name>
<dbReference type="Gene3D" id="3.20.20.80">
    <property type="entry name" value="Glycosidases"/>
    <property type="match status" value="1"/>
</dbReference>
<sequence length="343" mass="38274">MTETTPRHRSRRLLLAGTTAVLASAALAAPAGATTWGIADQKASTFTNPAFTQLKNAGMKTARYTMRFDALKFKNDASRRFYAEQVDAWMTAARAAGVRPLVTFWVTASNSSSLKRSISSSAYRTELKRFRAAYPFVKDFSLFNEPNLTGPFKTKPEALGRLYKAVKKDLRSCSGCTLLAGDLHLENGARTAAYAARVAKGAGTRIPFWGINNYHDVNDRMTTETARFLRSPAVRRSKVWITESGGVYSRKASSERSSPFLAQRKKATSDAAREKYQYDATRYLRTIATKYRSQIQRGYVYQLQSEPNPGWVAGSRNGSWDSGLLDPRGAKRRSFDYVLNTYL</sequence>
<dbReference type="EMBL" id="CAFBMK010000032">
    <property type="protein sequence ID" value="CAB4905132.1"/>
    <property type="molecule type" value="Genomic_DNA"/>
</dbReference>